<dbReference type="Gene3D" id="3.30.70.60">
    <property type="match status" value="1"/>
</dbReference>
<dbReference type="InterPro" id="IPR014717">
    <property type="entry name" value="Transl_elong_EF1B/ribsomal_bS6"/>
</dbReference>
<accession>A0A4Q1C872</accession>
<keyword evidence="1" id="KW-1133">Transmembrane helix</keyword>
<sequence length="186" mass="20314">MTSADLVTLIKKHPIGFGCLLVCLVCGVAIYLRYGNIEASQQDLDTKAAEVAKMTANIRNSANLAEQVAEMQSYAKELESRMLKAGQLAVNLQYFYKLETENGVKLVDVRQNALPRNAKTEGYVGVPFSVTVQGTYTQVMNFLGRLQNGRHLCRISAANFTKSAASDGSEVPVNLTLNLELLGQQP</sequence>
<feature type="transmembrane region" description="Helical" evidence="1">
    <location>
        <begin position="15"/>
        <end position="34"/>
    </location>
</feature>
<proteinExistence type="predicted"/>
<keyword evidence="3" id="KW-1185">Reference proteome</keyword>
<evidence type="ECO:0000256" key="1">
    <source>
        <dbReference type="SAM" id="Phobius"/>
    </source>
</evidence>
<dbReference type="GO" id="GO:0043683">
    <property type="term" value="P:type IV pilus assembly"/>
    <property type="evidence" value="ECO:0007669"/>
    <property type="project" value="InterPro"/>
</dbReference>
<keyword evidence="1" id="KW-0472">Membrane</keyword>
<evidence type="ECO:0000313" key="3">
    <source>
        <dbReference type="Proteomes" id="UP000290218"/>
    </source>
</evidence>
<dbReference type="InterPro" id="IPR007445">
    <property type="entry name" value="PilO"/>
</dbReference>
<reference evidence="2 3" key="1">
    <citation type="submission" date="2019-01" db="EMBL/GenBank/DDBJ databases">
        <title>Lacunisphaera sp. strain TWA-58.</title>
        <authorList>
            <person name="Chen W.-M."/>
        </authorList>
    </citation>
    <scope>NUCLEOTIDE SEQUENCE [LARGE SCALE GENOMIC DNA]</scope>
    <source>
        <strain evidence="2 3">TWA-58</strain>
    </source>
</reference>
<name>A0A4Q1C872_9BACT</name>
<evidence type="ECO:0000313" key="2">
    <source>
        <dbReference type="EMBL" id="RXK55031.1"/>
    </source>
</evidence>
<dbReference type="OrthoDB" id="194489at2"/>
<organism evidence="2 3">
    <name type="scientific">Oleiharenicola lentus</name>
    <dbReference type="NCBI Taxonomy" id="2508720"/>
    <lineage>
        <taxon>Bacteria</taxon>
        <taxon>Pseudomonadati</taxon>
        <taxon>Verrucomicrobiota</taxon>
        <taxon>Opitutia</taxon>
        <taxon>Opitutales</taxon>
        <taxon>Opitutaceae</taxon>
        <taxon>Oleiharenicola</taxon>
    </lineage>
</organism>
<keyword evidence="1" id="KW-0812">Transmembrane</keyword>
<dbReference type="AlphaFoldDB" id="A0A4Q1C872"/>
<evidence type="ECO:0008006" key="4">
    <source>
        <dbReference type="Google" id="ProtNLM"/>
    </source>
</evidence>
<dbReference type="Proteomes" id="UP000290218">
    <property type="component" value="Unassembled WGS sequence"/>
</dbReference>
<comment type="caution">
    <text evidence="2">The sequence shown here is derived from an EMBL/GenBank/DDBJ whole genome shotgun (WGS) entry which is preliminary data.</text>
</comment>
<dbReference type="RefSeq" id="WP_129046398.1">
    <property type="nucleotide sequence ID" value="NZ_SDHX01000001.1"/>
</dbReference>
<dbReference type="GO" id="GO:0043107">
    <property type="term" value="P:type IV pilus-dependent motility"/>
    <property type="evidence" value="ECO:0007669"/>
    <property type="project" value="InterPro"/>
</dbReference>
<dbReference type="Pfam" id="PF04350">
    <property type="entry name" value="PilO"/>
    <property type="match status" value="1"/>
</dbReference>
<gene>
    <name evidence="2" type="ORF">ESB00_03785</name>
</gene>
<dbReference type="EMBL" id="SDHX01000001">
    <property type="protein sequence ID" value="RXK55031.1"/>
    <property type="molecule type" value="Genomic_DNA"/>
</dbReference>
<protein>
    <recommendedName>
        <fullName evidence="4">Type 4a pilus biogenesis protein PilO</fullName>
    </recommendedName>
</protein>